<keyword evidence="1" id="KW-0812">Transmembrane</keyword>
<accession>A0AAD0TQP0</accession>
<keyword evidence="1" id="KW-0472">Membrane</keyword>
<name>A0AAD0TQP0_9LACO</name>
<feature type="transmembrane region" description="Helical" evidence="1">
    <location>
        <begin position="14"/>
        <end position="36"/>
    </location>
</feature>
<evidence type="ECO:0000313" key="3">
    <source>
        <dbReference type="Proteomes" id="UP000277896"/>
    </source>
</evidence>
<sequence length="350" mass="41077">MEIATALTSLQNTIIQGIYITIQVFKQICLIAILLVRTNLNGLTFRLILILLVGHGQNLKEGFKTWWRRTVRRLIIIKIIIQMQTNKKEDFIMLKVIQLFIGQSWELILNIIQWISINISVGWLAFGLAVITFLRNRHRKLRQSFEYSSGNNNFETAISIYNDSLGTEASQLLGIMVTDKKFYLYRKLLPYIIRVKLRLCKDSNSKTTHTTRSWTYRLFLLFIDKIKSKNYKKQYEDKDLYPYLQMVNIQNGDEIAATGFIPIKSHEMRTIVIPKGRFLDAVKNRLTSNYKALKRFVNKKPVYIYFIYQTMSGTVKEFVVETDYQDSLGKDLDMEYLTKILAVQDKYKTK</sequence>
<organism evidence="2 3">
    <name type="scientific">Lactiplantibacillus paraplantarum</name>
    <dbReference type="NCBI Taxonomy" id="60520"/>
    <lineage>
        <taxon>Bacteria</taxon>
        <taxon>Bacillati</taxon>
        <taxon>Bacillota</taxon>
        <taxon>Bacilli</taxon>
        <taxon>Lactobacillales</taxon>
        <taxon>Lactobacillaceae</taxon>
        <taxon>Lactiplantibacillus</taxon>
    </lineage>
</organism>
<evidence type="ECO:0000313" key="2">
    <source>
        <dbReference type="EMBL" id="AYJ40349.1"/>
    </source>
</evidence>
<feature type="transmembrane region" description="Helical" evidence="1">
    <location>
        <begin position="43"/>
        <end position="59"/>
    </location>
</feature>
<dbReference type="Proteomes" id="UP000277896">
    <property type="component" value="Plasmid unnamed4"/>
</dbReference>
<keyword evidence="2" id="KW-0614">Plasmid</keyword>
<reference evidence="2 3" key="1">
    <citation type="submission" date="2018-10" db="EMBL/GenBank/DDBJ databases">
        <title>Genome seuquencing of Lactobacillus species.</title>
        <authorList>
            <person name="Baek C."/>
            <person name="Yi H."/>
        </authorList>
    </citation>
    <scope>NUCLEOTIDE SEQUENCE [LARGE SCALE GENOMIC DNA]</scope>
    <source>
        <strain evidence="2 3">DSM 10667</strain>
        <plasmid evidence="2 3">unnamed4</plasmid>
    </source>
</reference>
<dbReference type="AlphaFoldDB" id="A0AAD0TQP0"/>
<dbReference type="RefSeq" id="WP_056988815.1">
    <property type="nucleotide sequence ID" value="NZ_CP032748.1"/>
</dbReference>
<geneLocation type="plasmid" evidence="2 3">
    <name>unnamed4</name>
</geneLocation>
<keyword evidence="1" id="KW-1133">Transmembrane helix</keyword>
<gene>
    <name evidence="2" type="ORF">LP667_16355</name>
</gene>
<protein>
    <submittedName>
        <fullName evidence="2">Uncharacterized protein</fullName>
    </submittedName>
</protein>
<dbReference type="EMBL" id="CP032748">
    <property type="protein sequence ID" value="AYJ40349.1"/>
    <property type="molecule type" value="Genomic_DNA"/>
</dbReference>
<proteinExistence type="predicted"/>
<feature type="transmembrane region" description="Helical" evidence="1">
    <location>
        <begin position="111"/>
        <end position="134"/>
    </location>
</feature>
<evidence type="ECO:0000256" key="1">
    <source>
        <dbReference type="SAM" id="Phobius"/>
    </source>
</evidence>